<sequence>MGRLYQIPQPPPPTATATATAAEENSSAQQQPPQILTFARAMEYEHLEEQALVALRSRSAVVDRLHRNLQTSQRYAQLGLDRAVRTFREAQHRWFTLRESIYRSAEIGAVAGLTAAPTGPSSTAMNQSDQTQEEASTSNAAQTADEPSGPSSAVPPATTTTTTTAPADRPTRQIDAADDGDSDADEVMDIPLLRHSSSVTSSLRRSGAIRLPMTSSSSSIHAATAALPSLVGDIATATATATADIVPELVLSDSDDDDDDYRDDDHDDDDDDDDDDEGLDDHLLRHLDYRYDEDDVYGSDDTDMEDDSHDDDDSDDFGMLPVTSTSTSTSPEEAAENVRRAQAYLDADRARREERDLGATSAEEAAENVRRAQAHLAEFRARERQRRRQDQEQEDEESEYEEHRARLEDVSERVRQTQALLAASEIRIDALERERRMLRDRAANATAGAGAEGGPEAEAAAEAVEMADAGAVERLRQARTSLEASRTMVRQLERERIVAPDGGPLSASALVAAVRAQAAADDDDGDLAVAGAGDALRGGRAAGAASAALRART</sequence>
<feature type="compositionally biased region" description="Acidic residues" evidence="1">
    <location>
        <begin position="291"/>
        <end position="316"/>
    </location>
</feature>
<feature type="non-terminal residue" evidence="2">
    <location>
        <position position="1"/>
    </location>
</feature>
<dbReference type="Proteomes" id="UP000836404">
    <property type="component" value="Unassembled WGS sequence"/>
</dbReference>
<feature type="compositionally biased region" description="Low complexity" evidence="1">
    <location>
        <begin position="15"/>
        <end position="32"/>
    </location>
</feature>
<feature type="compositionally biased region" description="Basic and acidic residues" evidence="1">
    <location>
        <begin position="280"/>
        <end position="290"/>
    </location>
</feature>
<evidence type="ECO:0000256" key="1">
    <source>
        <dbReference type="SAM" id="MobiDB-lite"/>
    </source>
</evidence>
<name>A0A9N8M8C4_9BASI</name>
<evidence type="ECO:0000313" key="3">
    <source>
        <dbReference type="Proteomes" id="UP000836404"/>
    </source>
</evidence>
<feature type="compositionally biased region" description="Polar residues" evidence="1">
    <location>
        <begin position="119"/>
        <end position="142"/>
    </location>
</feature>
<feature type="compositionally biased region" description="Basic and acidic residues" evidence="1">
    <location>
        <begin position="401"/>
        <end position="414"/>
    </location>
</feature>
<feature type="region of interest" description="Disordered" evidence="1">
    <location>
        <begin position="1"/>
        <end position="32"/>
    </location>
</feature>
<dbReference type="AlphaFoldDB" id="A0A9N8M8C4"/>
<reference evidence="2 3" key="1">
    <citation type="submission" date="2020-10" db="EMBL/GenBank/DDBJ databases">
        <authorList>
            <person name="Sedaghatjoo S."/>
        </authorList>
    </citation>
    <scope>NUCLEOTIDE SEQUENCE [LARGE SCALE GENOMIC DNA]</scope>
    <source>
        <strain evidence="2 3">LLFL</strain>
    </source>
</reference>
<protein>
    <submittedName>
        <fullName evidence="2">Uncharacterized protein</fullName>
    </submittedName>
</protein>
<feature type="region of interest" description="Disordered" evidence="1">
    <location>
        <begin position="443"/>
        <end position="462"/>
    </location>
</feature>
<feature type="region of interest" description="Disordered" evidence="1">
    <location>
        <begin position="114"/>
        <end position="184"/>
    </location>
</feature>
<feature type="region of interest" description="Disordered" evidence="1">
    <location>
        <begin position="248"/>
        <end position="414"/>
    </location>
</feature>
<proteinExistence type="predicted"/>
<dbReference type="EMBL" id="CAJHJF010007335">
    <property type="protein sequence ID" value="CAD6962675.1"/>
    <property type="molecule type" value="Genomic_DNA"/>
</dbReference>
<feature type="compositionally biased region" description="Basic and acidic residues" evidence="1">
    <location>
        <begin position="346"/>
        <end position="357"/>
    </location>
</feature>
<comment type="caution">
    <text evidence="2">The sequence shown here is derived from an EMBL/GenBank/DDBJ whole genome shotgun (WGS) entry which is preliminary data.</text>
</comment>
<feature type="compositionally biased region" description="Low complexity" evidence="1">
    <location>
        <begin position="155"/>
        <end position="167"/>
    </location>
</feature>
<gene>
    <name evidence="2" type="ORF">JKILLFL_G10044</name>
</gene>
<organism evidence="2 3">
    <name type="scientific">Tilletia laevis</name>
    <dbReference type="NCBI Taxonomy" id="157183"/>
    <lineage>
        <taxon>Eukaryota</taxon>
        <taxon>Fungi</taxon>
        <taxon>Dikarya</taxon>
        <taxon>Basidiomycota</taxon>
        <taxon>Ustilaginomycotina</taxon>
        <taxon>Exobasidiomycetes</taxon>
        <taxon>Tilletiales</taxon>
        <taxon>Tilletiaceae</taxon>
        <taxon>Tilletia</taxon>
    </lineage>
</organism>
<evidence type="ECO:0000313" key="2">
    <source>
        <dbReference type="EMBL" id="CAD6962675.1"/>
    </source>
</evidence>
<keyword evidence="3" id="KW-1185">Reference proteome</keyword>
<accession>A0A9N8M8C4</accession>
<feature type="compositionally biased region" description="Acidic residues" evidence="1">
    <location>
        <begin position="253"/>
        <end position="279"/>
    </location>
</feature>